<name>A0A7M6DKD4_9CNID</name>
<proteinExistence type="inferred from homology"/>
<keyword evidence="3 9" id="KW-0812">Transmembrane</keyword>
<feature type="transmembrane region" description="Helical" evidence="10">
    <location>
        <begin position="311"/>
        <end position="332"/>
    </location>
</feature>
<keyword evidence="8 9" id="KW-0807">Transducer</keyword>
<evidence type="ECO:0000256" key="7">
    <source>
        <dbReference type="ARBA" id="ARBA00023170"/>
    </source>
</evidence>
<dbReference type="GO" id="GO:0004930">
    <property type="term" value="F:G protein-coupled receptor activity"/>
    <property type="evidence" value="ECO:0007669"/>
    <property type="project" value="UniProtKB-KW"/>
</dbReference>
<protein>
    <recommendedName>
        <fullName evidence="12">G-protein coupled receptors family 1 profile domain-containing protein</fullName>
    </recommendedName>
</protein>
<feature type="domain" description="G-protein coupled receptors family 1 profile" evidence="12">
    <location>
        <begin position="88"/>
        <end position="329"/>
    </location>
</feature>
<dbReference type="Proteomes" id="UP000594262">
    <property type="component" value="Unplaced"/>
</dbReference>
<keyword evidence="2" id="KW-1003">Cell membrane</keyword>
<dbReference type="PANTHER" id="PTHR24229:SF40">
    <property type="entry name" value="ALLATOSTATIN C RECEPTOR 1-RELATED"/>
    <property type="match status" value="1"/>
</dbReference>
<dbReference type="InterPro" id="IPR017452">
    <property type="entry name" value="GPCR_Rhodpsn_7TM"/>
</dbReference>
<dbReference type="PROSITE" id="PS50262">
    <property type="entry name" value="G_PROTEIN_RECEP_F1_2"/>
    <property type="match status" value="1"/>
</dbReference>
<accession>A0A7M6DKD4</accession>
<reference evidence="13" key="1">
    <citation type="submission" date="2021-01" db="UniProtKB">
        <authorList>
            <consortium name="EnsemblMetazoa"/>
        </authorList>
    </citation>
    <scope>IDENTIFICATION</scope>
</reference>
<keyword evidence="7 9" id="KW-0675">Receptor</keyword>
<sequence length="366" mass="41603">MALFKYLKTSKLILLFTLMGSLSNGQESLDRNSTTDITGVNQIANITKSKVYTTLIHDAPPTTNITNHSQDNSWLIPNLILISIGLLANILVIFLSYWTWRISTHYKLTTCLAVSDAFYCLLFLILNTMRAVGEYPIGISCKLLRSLIFSNMFSDVGLVLLLSTDRYISICHPLKGGIKLKNVYTIILTIVAFSIISVIPLMINYCEPTHDMAFYKGFAWYQFIAVAFFPCIILTALYYQSITTLHAITKSILHCSNDATLERRQKENKRILAIIITLVVTFFVLLVPSSLTYIIGFYVPNIPPFWNEFMAVYTENVFPLHTIFNPVIYSLVDQRIRKIIRGFWRTGVNRRQLSEFGSLKTSATVV</sequence>
<dbReference type="GeneID" id="136821740"/>
<dbReference type="Gene3D" id="1.20.1070.10">
    <property type="entry name" value="Rhodopsin 7-helix transmembrane proteins"/>
    <property type="match status" value="1"/>
</dbReference>
<evidence type="ECO:0000259" key="12">
    <source>
        <dbReference type="PROSITE" id="PS50262"/>
    </source>
</evidence>
<comment type="similarity">
    <text evidence="9">Belongs to the G-protein coupled receptor 1 family.</text>
</comment>
<keyword evidence="4 10" id="KW-1133">Transmembrane helix</keyword>
<dbReference type="GO" id="GO:0043005">
    <property type="term" value="C:neuron projection"/>
    <property type="evidence" value="ECO:0007669"/>
    <property type="project" value="TreeGrafter"/>
</dbReference>
<feature type="transmembrane region" description="Helical" evidence="10">
    <location>
        <begin position="271"/>
        <end position="299"/>
    </location>
</feature>
<dbReference type="RefSeq" id="XP_066934054.1">
    <property type="nucleotide sequence ID" value="XM_067077953.1"/>
</dbReference>
<evidence type="ECO:0000256" key="9">
    <source>
        <dbReference type="RuleBase" id="RU000688"/>
    </source>
</evidence>
<feature type="transmembrane region" description="Helical" evidence="10">
    <location>
        <begin position="143"/>
        <end position="162"/>
    </location>
</feature>
<dbReference type="GO" id="GO:0007218">
    <property type="term" value="P:neuropeptide signaling pathway"/>
    <property type="evidence" value="ECO:0007669"/>
    <property type="project" value="TreeGrafter"/>
</dbReference>
<feature type="transmembrane region" description="Helical" evidence="10">
    <location>
        <begin position="218"/>
        <end position="239"/>
    </location>
</feature>
<feature type="transmembrane region" description="Helical" evidence="10">
    <location>
        <begin position="110"/>
        <end position="131"/>
    </location>
</feature>
<evidence type="ECO:0000256" key="4">
    <source>
        <dbReference type="ARBA" id="ARBA00022989"/>
    </source>
</evidence>
<dbReference type="PROSITE" id="PS00237">
    <property type="entry name" value="G_PROTEIN_RECEP_F1_1"/>
    <property type="match status" value="1"/>
</dbReference>
<keyword evidence="6 10" id="KW-0472">Membrane</keyword>
<dbReference type="OrthoDB" id="5950491at2759"/>
<dbReference type="SUPFAM" id="SSF81321">
    <property type="entry name" value="Family A G protein-coupled receptor-like"/>
    <property type="match status" value="1"/>
</dbReference>
<dbReference type="PRINTS" id="PR00237">
    <property type="entry name" value="GPCRRHODOPSN"/>
</dbReference>
<organism evidence="13 14">
    <name type="scientific">Clytia hemisphaerica</name>
    <dbReference type="NCBI Taxonomy" id="252671"/>
    <lineage>
        <taxon>Eukaryota</taxon>
        <taxon>Metazoa</taxon>
        <taxon>Cnidaria</taxon>
        <taxon>Hydrozoa</taxon>
        <taxon>Hydroidolina</taxon>
        <taxon>Leptothecata</taxon>
        <taxon>Obeliida</taxon>
        <taxon>Clytiidae</taxon>
        <taxon>Clytia</taxon>
    </lineage>
</organism>
<feature type="transmembrane region" description="Helical" evidence="10">
    <location>
        <begin position="183"/>
        <end position="203"/>
    </location>
</feature>
<feature type="signal peptide" evidence="11">
    <location>
        <begin position="1"/>
        <end position="25"/>
    </location>
</feature>
<dbReference type="Pfam" id="PF00001">
    <property type="entry name" value="7tm_1"/>
    <property type="match status" value="1"/>
</dbReference>
<dbReference type="GO" id="GO:0042923">
    <property type="term" value="F:neuropeptide binding"/>
    <property type="evidence" value="ECO:0007669"/>
    <property type="project" value="TreeGrafter"/>
</dbReference>
<evidence type="ECO:0000313" key="13">
    <source>
        <dbReference type="EnsemblMetazoa" id="CLYHEMP013852.1"/>
    </source>
</evidence>
<evidence type="ECO:0000256" key="3">
    <source>
        <dbReference type="ARBA" id="ARBA00022692"/>
    </source>
</evidence>
<evidence type="ECO:0000256" key="10">
    <source>
        <dbReference type="SAM" id="Phobius"/>
    </source>
</evidence>
<dbReference type="GO" id="GO:0005886">
    <property type="term" value="C:plasma membrane"/>
    <property type="evidence" value="ECO:0007669"/>
    <property type="project" value="UniProtKB-SubCell"/>
</dbReference>
<comment type="subcellular location">
    <subcellularLocation>
        <location evidence="1">Cell membrane</location>
        <topology evidence="1">Multi-pass membrane protein</topology>
    </subcellularLocation>
</comment>
<dbReference type="PANTHER" id="PTHR24229">
    <property type="entry name" value="NEUROPEPTIDES RECEPTOR"/>
    <property type="match status" value="1"/>
</dbReference>
<evidence type="ECO:0000256" key="5">
    <source>
        <dbReference type="ARBA" id="ARBA00023040"/>
    </source>
</evidence>
<dbReference type="InterPro" id="IPR000276">
    <property type="entry name" value="GPCR_Rhodpsn"/>
</dbReference>
<keyword evidence="14" id="KW-1185">Reference proteome</keyword>
<keyword evidence="11" id="KW-0732">Signal</keyword>
<evidence type="ECO:0000256" key="11">
    <source>
        <dbReference type="SAM" id="SignalP"/>
    </source>
</evidence>
<evidence type="ECO:0000256" key="6">
    <source>
        <dbReference type="ARBA" id="ARBA00023136"/>
    </source>
</evidence>
<dbReference type="AlphaFoldDB" id="A0A7M6DKD4"/>
<feature type="chain" id="PRO_5029846667" description="G-protein coupled receptors family 1 profile domain-containing protein" evidence="11">
    <location>
        <begin position="26"/>
        <end position="366"/>
    </location>
</feature>
<evidence type="ECO:0000256" key="1">
    <source>
        <dbReference type="ARBA" id="ARBA00004651"/>
    </source>
</evidence>
<evidence type="ECO:0000313" key="14">
    <source>
        <dbReference type="Proteomes" id="UP000594262"/>
    </source>
</evidence>
<dbReference type="CDD" id="cd00637">
    <property type="entry name" value="7tm_classA_rhodopsin-like"/>
    <property type="match status" value="1"/>
</dbReference>
<evidence type="ECO:0000256" key="8">
    <source>
        <dbReference type="ARBA" id="ARBA00023224"/>
    </source>
</evidence>
<feature type="transmembrane region" description="Helical" evidence="10">
    <location>
        <begin position="74"/>
        <end position="98"/>
    </location>
</feature>
<keyword evidence="5 9" id="KW-0297">G-protein coupled receptor</keyword>
<dbReference type="EnsemblMetazoa" id="CLYHEMT013852.1">
    <property type="protein sequence ID" value="CLYHEMP013852.1"/>
    <property type="gene ID" value="CLYHEMG013852"/>
</dbReference>
<evidence type="ECO:0000256" key="2">
    <source>
        <dbReference type="ARBA" id="ARBA00022475"/>
    </source>
</evidence>